<name>A0A942UVT8_9FIRM</name>
<dbReference type="PANTHER" id="PTHR34297">
    <property type="entry name" value="HYPOTHETICAL CYTOSOLIC PROTEIN-RELATED"/>
    <property type="match status" value="1"/>
</dbReference>
<dbReference type="AlphaFoldDB" id="A0A942UVT8"/>
<comment type="caution">
    <text evidence="2">The sequence shown here is derived from an EMBL/GenBank/DDBJ whole genome shotgun (WGS) entry which is preliminary data.</text>
</comment>
<keyword evidence="3" id="KW-1185">Reference proteome</keyword>
<accession>A0A942UVT8</accession>
<dbReference type="RefSeq" id="WP_203367886.1">
    <property type="nucleotide sequence ID" value="NZ_WSFT01000053.1"/>
</dbReference>
<proteinExistence type="inferred from homology"/>
<dbReference type="InterPro" id="IPR005531">
    <property type="entry name" value="Asp23"/>
</dbReference>
<dbReference type="Proteomes" id="UP000724672">
    <property type="component" value="Unassembled WGS sequence"/>
</dbReference>
<protein>
    <submittedName>
        <fullName evidence="2">Asp23/Gls24 family envelope stress response protein</fullName>
    </submittedName>
</protein>
<organism evidence="2 3">
    <name type="scientific">Anaeromonas frigoriresistens</name>
    <dbReference type="NCBI Taxonomy" id="2683708"/>
    <lineage>
        <taxon>Bacteria</taxon>
        <taxon>Bacillati</taxon>
        <taxon>Bacillota</taxon>
        <taxon>Tissierellia</taxon>
        <taxon>Tissierellales</taxon>
        <taxon>Thermohalobacteraceae</taxon>
        <taxon>Anaeromonas</taxon>
    </lineage>
</organism>
<evidence type="ECO:0000313" key="3">
    <source>
        <dbReference type="Proteomes" id="UP000724672"/>
    </source>
</evidence>
<comment type="similarity">
    <text evidence="1">Belongs to the asp23 family.</text>
</comment>
<evidence type="ECO:0000256" key="1">
    <source>
        <dbReference type="ARBA" id="ARBA00005721"/>
    </source>
</evidence>
<sequence>MADIKHNEEFENGQVKISDDVVATIAGLAATEIEGVAGMSGGFTGGIADMLGRKNLSKGVKVQVGDKDASIDLYIIVKYGAKIPDVAWKIQESVKDAIINMTGLKVVEVNIHVQGVELEQEQPSDDEESE</sequence>
<gene>
    <name evidence="2" type="ORF">GOQ27_16040</name>
</gene>
<reference evidence="2" key="1">
    <citation type="submission" date="2019-12" db="EMBL/GenBank/DDBJ databases">
        <title>Clostridiaceae gen. nov. sp. nov., isolated from sediment in Xinjiang, China.</title>
        <authorList>
            <person name="Zhang R."/>
        </authorList>
    </citation>
    <scope>NUCLEOTIDE SEQUENCE</scope>
    <source>
        <strain evidence="2">D2Q-11</strain>
    </source>
</reference>
<dbReference type="EMBL" id="WSFT01000053">
    <property type="protein sequence ID" value="MBS4539988.1"/>
    <property type="molecule type" value="Genomic_DNA"/>
</dbReference>
<dbReference type="Pfam" id="PF03780">
    <property type="entry name" value="Asp23"/>
    <property type="match status" value="1"/>
</dbReference>
<evidence type="ECO:0000313" key="2">
    <source>
        <dbReference type="EMBL" id="MBS4539988.1"/>
    </source>
</evidence>